<proteinExistence type="predicted"/>
<comment type="caution">
    <text evidence="1">The sequence shown here is derived from an EMBL/GenBank/DDBJ whole genome shotgun (WGS) entry which is preliminary data.</text>
</comment>
<name>A0ABW0P3C9_9HYPH</name>
<dbReference type="EMBL" id="JBHSLU010000050">
    <property type="protein sequence ID" value="MFC5506801.1"/>
    <property type="molecule type" value="Genomic_DNA"/>
</dbReference>
<keyword evidence="2" id="KW-1185">Reference proteome</keyword>
<evidence type="ECO:0000313" key="1">
    <source>
        <dbReference type="EMBL" id="MFC5506801.1"/>
    </source>
</evidence>
<dbReference type="InterPro" id="IPR053913">
    <property type="entry name" value="NADAR-DarT1"/>
</dbReference>
<dbReference type="Proteomes" id="UP001596060">
    <property type="component" value="Unassembled WGS sequence"/>
</dbReference>
<protein>
    <submittedName>
        <fullName evidence="1">DUF6977 family protein</fullName>
    </submittedName>
</protein>
<dbReference type="Pfam" id="PF22397">
    <property type="entry name" value="NADAR-DarT1"/>
    <property type="match status" value="1"/>
</dbReference>
<sequence length="67" mass="7539">MRSVALDPEDAAEQDVHEFNPEKQVNCPARAFAEFKSLNARSELEKAAADFDYFASRLTLPPVSIQR</sequence>
<reference evidence="2" key="1">
    <citation type="journal article" date="2019" name="Int. J. Syst. Evol. Microbiol.">
        <title>The Global Catalogue of Microorganisms (GCM) 10K type strain sequencing project: providing services to taxonomists for standard genome sequencing and annotation.</title>
        <authorList>
            <consortium name="The Broad Institute Genomics Platform"/>
            <consortium name="The Broad Institute Genome Sequencing Center for Infectious Disease"/>
            <person name="Wu L."/>
            <person name="Ma J."/>
        </authorList>
    </citation>
    <scope>NUCLEOTIDE SEQUENCE [LARGE SCALE GENOMIC DNA]</scope>
    <source>
        <strain evidence="2">CCUG 43117</strain>
    </source>
</reference>
<accession>A0ABW0P3C9</accession>
<gene>
    <name evidence="1" type="ORF">ACFPN9_16240</name>
</gene>
<dbReference type="RefSeq" id="WP_377817251.1">
    <property type="nucleotide sequence ID" value="NZ_JBHSLU010000050.1"/>
</dbReference>
<evidence type="ECO:0000313" key="2">
    <source>
        <dbReference type="Proteomes" id="UP001596060"/>
    </source>
</evidence>
<organism evidence="1 2">
    <name type="scientific">Bosea massiliensis</name>
    <dbReference type="NCBI Taxonomy" id="151419"/>
    <lineage>
        <taxon>Bacteria</taxon>
        <taxon>Pseudomonadati</taxon>
        <taxon>Pseudomonadota</taxon>
        <taxon>Alphaproteobacteria</taxon>
        <taxon>Hyphomicrobiales</taxon>
        <taxon>Boseaceae</taxon>
        <taxon>Bosea</taxon>
    </lineage>
</organism>